<evidence type="ECO:0000313" key="1">
    <source>
        <dbReference type="EMBL" id="STX27887.1"/>
    </source>
</evidence>
<sequence length="317" mass="36222">MKLTEENKQSMLHDLNVIQQTIKLTVNNCVQIKELDEWIDNFNQLKNQFTAPDNSLKPTHYFAKAATSSLSNLGELINLLRDLYQGKVNTYLQEALNNAELSVAITPKDKDDPHSRKTLTINIQIAATVIDKYAHLLEIILGQNNVSTNQQALVLDAYNNLIQFNDRLEKLKQSRFCTGFKNLLTEAEYYIKLHNSRACCFGMFKNKPSQQYYALINWFFNLSEQPLSAHELAGAIYAIRDQISKINSAGERDAIRDSLDKLLKDNDYPMYSKQNTKDLFKQYIQPFIKQADTLSLAWPASFTSYANEVKSFTAAAI</sequence>
<protein>
    <submittedName>
        <fullName evidence="1">Uncharacterized protein</fullName>
    </submittedName>
</protein>
<keyword evidence="2" id="KW-1185">Reference proteome</keyword>
<reference evidence="1 2" key="1">
    <citation type="submission" date="2018-06" db="EMBL/GenBank/DDBJ databases">
        <authorList>
            <consortium name="Pathogen Informatics"/>
            <person name="Doyle S."/>
        </authorList>
    </citation>
    <scope>NUCLEOTIDE SEQUENCE [LARGE SCALE GENOMIC DNA]</scope>
    <source>
        <strain evidence="1 2">NCTC13315</strain>
    </source>
</reference>
<gene>
    <name evidence="1" type="ORF">NCTC13315_00408</name>
</gene>
<proteinExistence type="predicted"/>
<dbReference type="AlphaFoldDB" id="A0A378HYB8"/>
<dbReference type="RefSeq" id="WP_115301674.1">
    <property type="nucleotide sequence ID" value="NZ_CAAAHO010000006.1"/>
</dbReference>
<organism evidence="1 2">
    <name type="scientific">Legionella beliardensis</name>
    <dbReference type="NCBI Taxonomy" id="91822"/>
    <lineage>
        <taxon>Bacteria</taxon>
        <taxon>Pseudomonadati</taxon>
        <taxon>Pseudomonadota</taxon>
        <taxon>Gammaproteobacteria</taxon>
        <taxon>Legionellales</taxon>
        <taxon>Legionellaceae</taxon>
        <taxon>Legionella</taxon>
    </lineage>
</organism>
<dbReference type="EMBL" id="UGNV01000001">
    <property type="protein sequence ID" value="STX27887.1"/>
    <property type="molecule type" value="Genomic_DNA"/>
</dbReference>
<evidence type="ECO:0000313" key="2">
    <source>
        <dbReference type="Proteomes" id="UP000254968"/>
    </source>
</evidence>
<dbReference type="OrthoDB" id="5648953at2"/>
<accession>A0A378HYB8</accession>
<dbReference type="Proteomes" id="UP000254968">
    <property type="component" value="Unassembled WGS sequence"/>
</dbReference>
<name>A0A378HYB8_9GAMM</name>